<evidence type="ECO:0000313" key="3">
    <source>
        <dbReference type="Proteomes" id="UP000234323"/>
    </source>
</evidence>
<dbReference type="InterPro" id="IPR036047">
    <property type="entry name" value="F-box-like_dom_sf"/>
</dbReference>
<proteinExistence type="predicted"/>
<evidence type="ECO:0000313" key="2">
    <source>
        <dbReference type="EMBL" id="PKY49790.1"/>
    </source>
</evidence>
<gene>
    <name evidence="2" type="ORF">RhiirA4_528555</name>
</gene>
<reference evidence="2 3" key="1">
    <citation type="submission" date="2015-10" db="EMBL/GenBank/DDBJ databases">
        <title>Genome analyses suggest a sexual origin of heterokaryosis in a supposedly ancient asexual fungus.</title>
        <authorList>
            <person name="Ropars J."/>
            <person name="Sedzielewska K."/>
            <person name="Noel J."/>
            <person name="Charron P."/>
            <person name="Farinelli L."/>
            <person name="Marton T."/>
            <person name="Kruger M."/>
            <person name="Pelin A."/>
            <person name="Brachmann A."/>
            <person name="Corradi N."/>
        </authorList>
    </citation>
    <scope>NUCLEOTIDE SEQUENCE [LARGE SCALE GENOMIC DNA]</scope>
    <source>
        <strain evidence="2 3">A4</strain>
    </source>
</reference>
<dbReference type="VEuPathDB" id="FungiDB:RhiirFUN_002504"/>
<dbReference type="VEuPathDB" id="FungiDB:FUN_002435"/>
<sequence>MLATLPIECLEEIIKNLDYKSLHSCILVNCLLSAIAVRYLWKFPFGYFKEPNKLIIQTYLSCLPESSKLILHENGIEIPLFTSSQSYKPTYNYPSFIRKICIKSLFITTETLFEKYERTSVLLIVRELCKLFIANSVKIERLELTFDHSSLKNIPKDYPVYDWYLLLPTFPGAKESLSNLKELILDSNFDQRGILFALSEICHKIEYLDIYYDEHTINDLTIENLVKNQRNFKIFSTFLYEGNWSIGPSLWQHNNSLKEIIFHRVNFNDCISLLGLAKCINLERLIFRESFNLQKELFDEFLRESNLPKLKEFSYELSFLDFDIDDITYDISQLLKRTDHNLKRLTFNDSFRSVQSQLWEISTPYMNIQSIETITLYCKNLVLIDATIMKATATPFLAALSSCNKLQELNIYLNNDVELEEYLPDIGKNLAKSLKVLEISTLNDFSVESLNGLLTNCKARLSTLNLLYSRCFNDQYLEVVVKYAREIVCSSLDELKLFSKTKVSNDALEKAKEYIKVVELIEFCNLT</sequence>
<dbReference type="SUPFAM" id="SSF52047">
    <property type="entry name" value="RNI-like"/>
    <property type="match status" value="1"/>
</dbReference>
<dbReference type="Pfam" id="PF00646">
    <property type="entry name" value="F-box"/>
    <property type="match status" value="1"/>
</dbReference>
<dbReference type="SUPFAM" id="SSF81383">
    <property type="entry name" value="F-box domain"/>
    <property type="match status" value="1"/>
</dbReference>
<dbReference type="EMBL" id="LLXI01000784">
    <property type="protein sequence ID" value="PKY49790.1"/>
    <property type="molecule type" value="Genomic_DNA"/>
</dbReference>
<dbReference type="Proteomes" id="UP000234323">
    <property type="component" value="Unassembled WGS sequence"/>
</dbReference>
<dbReference type="Gene3D" id="3.80.10.10">
    <property type="entry name" value="Ribonuclease Inhibitor"/>
    <property type="match status" value="1"/>
</dbReference>
<dbReference type="InterPro" id="IPR001810">
    <property type="entry name" value="F-box_dom"/>
</dbReference>
<keyword evidence="3" id="KW-1185">Reference proteome</keyword>
<dbReference type="InterPro" id="IPR032675">
    <property type="entry name" value="LRR_dom_sf"/>
</dbReference>
<feature type="domain" description="F-box" evidence="1">
    <location>
        <begin position="5"/>
        <end position="29"/>
    </location>
</feature>
<dbReference type="OrthoDB" id="2330123at2759"/>
<comment type="caution">
    <text evidence="2">The sequence shown here is derived from an EMBL/GenBank/DDBJ whole genome shotgun (WGS) entry which is preliminary data.</text>
</comment>
<organism evidence="2 3">
    <name type="scientific">Rhizophagus irregularis</name>
    <dbReference type="NCBI Taxonomy" id="588596"/>
    <lineage>
        <taxon>Eukaryota</taxon>
        <taxon>Fungi</taxon>
        <taxon>Fungi incertae sedis</taxon>
        <taxon>Mucoromycota</taxon>
        <taxon>Glomeromycotina</taxon>
        <taxon>Glomeromycetes</taxon>
        <taxon>Glomerales</taxon>
        <taxon>Glomeraceae</taxon>
        <taxon>Rhizophagus</taxon>
    </lineage>
</organism>
<dbReference type="VEuPathDB" id="FungiDB:RhiirA1_424121"/>
<accession>A0A2I1GT26</accession>
<protein>
    <recommendedName>
        <fullName evidence="1">F-box domain-containing protein</fullName>
    </recommendedName>
</protein>
<name>A0A2I1GT26_9GLOM</name>
<dbReference type="AlphaFoldDB" id="A0A2I1GT26"/>
<evidence type="ECO:0000259" key="1">
    <source>
        <dbReference type="Pfam" id="PF00646"/>
    </source>
</evidence>